<feature type="region of interest" description="Disordered" evidence="2">
    <location>
        <begin position="187"/>
        <end position="210"/>
    </location>
</feature>
<evidence type="ECO:0000313" key="3">
    <source>
        <dbReference type="EMBL" id="OAA79638.1"/>
    </source>
</evidence>
<dbReference type="EMBL" id="AZHF01000002">
    <property type="protein sequence ID" value="OAA79638.1"/>
    <property type="molecule type" value="Genomic_DNA"/>
</dbReference>
<comment type="caution">
    <text evidence="3">The sequence shown here is derived from an EMBL/GenBank/DDBJ whole genome shotgun (WGS) entry which is preliminary data.</text>
</comment>
<feature type="compositionally biased region" description="Acidic residues" evidence="2">
    <location>
        <begin position="93"/>
        <end position="102"/>
    </location>
</feature>
<feature type="compositionally biased region" description="Basic and acidic residues" evidence="2">
    <location>
        <begin position="103"/>
        <end position="116"/>
    </location>
</feature>
<keyword evidence="4" id="KW-1185">Reference proteome</keyword>
<accession>A0A162KTJ8</accession>
<proteinExistence type="predicted"/>
<feature type="region of interest" description="Disordered" evidence="2">
    <location>
        <begin position="93"/>
        <end position="128"/>
    </location>
</feature>
<gene>
    <name evidence="3" type="ORF">LEL_03124</name>
</gene>
<dbReference type="PANTHER" id="PTHR31996">
    <property type="entry name" value="COILED-COIL DOMAIN-CONTAINING PROTEIN 115"/>
    <property type="match status" value="1"/>
</dbReference>
<dbReference type="InterPro" id="IPR040357">
    <property type="entry name" value="Vma22/CCDC115"/>
</dbReference>
<protein>
    <recommendedName>
        <fullName evidence="1">Vacuolar ATPase assembly protein VMA22</fullName>
    </recommendedName>
</protein>
<reference evidence="3 4" key="1">
    <citation type="journal article" date="2016" name="Genome Biol. Evol.">
        <title>Divergent and convergent evolution of fungal pathogenicity.</title>
        <authorList>
            <person name="Shang Y."/>
            <person name="Xiao G."/>
            <person name="Zheng P."/>
            <person name="Cen K."/>
            <person name="Zhan S."/>
            <person name="Wang C."/>
        </authorList>
    </citation>
    <scope>NUCLEOTIDE SEQUENCE [LARGE SCALE GENOMIC DNA]</scope>
    <source>
        <strain evidence="3 4">RCEF 1005</strain>
    </source>
</reference>
<organism evidence="3 4">
    <name type="scientific">Akanthomyces lecanii RCEF 1005</name>
    <dbReference type="NCBI Taxonomy" id="1081108"/>
    <lineage>
        <taxon>Eukaryota</taxon>
        <taxon>Fungi</taxon>
        <taxon>Dikarya</taxon>
        <taxon>Ascomycota</taxon>
        <taxon>Pezizomycotina</taxon>
        <taxon>Sordariomycetes</taxon>
        <taxon>Hypocreomycetidae</taxon>
        <taxon>Hypocreales</taxon>
        <taxon>Cordycipitaceae</taxon>
        <taxon>Akanthomyces</taxon>
        <taxon>Cordyceps confragosa</taxon>
    </lineage>
</organism>
<feature type="compositionally biased region" description="Polar residues" evidence="2">
    <location>
        <begin position="199"/>
        <end position="210"/>
    </location>
</feature>
<name>A0A162KTJ8_CORDF</name>
<sequence>MPPSEADQAIDELLERYLVLVDQYTTLRAALTRTQQRMFHALARANFTADRGVRHYGQDQYDERMQASRRVAISTAASSSSSPPTFAIVQELTAEEEEEDAEGQGKEDDSVADRKEKEKKKKKKKKSSIAVRGNPIRWFGVLVPPALREAQSQSVAAVEDVIPRLVSVQAEMAHVEIEVRRARKKRAKASAAEVKKQDTTNTALTVSASS</sequence>
<dbReference type="OrthoDB" id="408631at2759"/>
<evidence type="ECO:0000313" key="4">
    <source>
        <dbReference type="Proteomes" id="UP000076881"/>
    </source>
</evidence>
<dbReference type="GO" id="GO:1990871">
    <property type="term" value="C:Vma12-Vma22 assembly complex"/>
    <property type="evidence" value="ECO:0007669"/>
    <property type="project" value="TreeGrafter"/>
</dbReference>
<dbReference type="GO" id="GO:0070072">
    <property type="term" value="P:vacuolar proton-transporting V-type ATPase complex assembly"/>
    <property type="evidence" value="ECO:0007669"/>
    <property type="project" value="InterPro"/>
</dbReference>
<dbReference type="PANTHER" id="PTHR31996:SF2">
    <property type="entry name" value="COILED-COIL DOMAIN-CONTAINING PROTEIN 115"/>
    <property type="match status" value="1"/>
</dbReference>
<dbReference type="AlphaFoldDB" id="A0A162KTJ8"/>
<evidence type="ECO:0000256" key="2">
    <source>
        <dbReference type="SAM" id="MobiDB-lite"/>
    </source>
</evidence>
<evidence type="ECO:0000256" key="1">
    <source>
        <dbReference type="ARBA" id="ARBA00093634"/>
    </source>
</evidence>
<dbReference type="STRING" id="1081108.A0A162KTJ8"/>
<dbReference type="Pfam" id="PF21730">
    <property type="entry name" value="Vma22_CCDC115"/>
    <property type="match status" value="1"/>
</dbReference>
<dbReference type="Proteomes" id="UP000076881">
    <property type="component" value="Unassembled WGS sequence"/>
</dbReference>
<feature type="compositionally biased region" description="Basic residues" evidence="2">
    <location>
        <begin position="117"/>
        <end position="127"/>
    </location>
</feature>
<dbReference type="GO" id="GO:0051082">
    <property type="term" value="F:unfolded protein binding"/>
    <property type="evidence" value="ECO:0007669"/>
    <property type="project" value="TreeGrafter"/>
</dbReference>